<name>A0ABR1JD96_9AGAR</name>
<comment type="caution">
    <text evidence="2">The sequence shown here is derived from an EMBL/GenBank/DDBJ whole genome shotgun (WGS) entry which is preliminary data.</text>
</comment>
<dbReference type="EMBL" id="JBANRG010000021">
    <property type="protein sequence ID" value="KAK7456354.1"/>
    <property type="molecule type" value="Genomic_DNA"/>
</dbReference>
<feature type="domain" description="KAP NTPase" evidence="1">
    <location>
        <begin position="33"/>
        <end position="75"/>
    </location>
</feature>
<dbReference type="InterPro" id="IPR011646">
    <property type="entry name" value="KAP_P-loop"/>
</dbReference>
<protein>
    <recommendedName>
        <fullName evidence="1">KAP NTPase domain-containing protein</fullName>
    </recommendedName>
</protein>
<evidence type="ECO:0000259" key="1">
    <source>
        <dbReference type="Pfam" id="PF07693"/>
    </source>
</evidence>
<evidence type="ECO:0000313" key="3">
    <source>
        <dbReference type="Proteomes" id="UP001498398"/>
    </source>
</evidence>
<dbReference type="InterPro" id="IPR027417">
    <property type="entry name" value="P-loop_NTPase"/>
</dbReference>
<evidence type="ECO:0000313" key="2">
    <source>
        <dbReference type="EMBL" id="KAK7456354.1"/>
    </source>
</evidence>
<reference evidence="2 3" key="1">
    <citation type="submission" date="2024-01" db="EMBL/GenBank/DDBJ databases">
        <title>A draft genome for the cacao thread blight pathogen Marasmiellus scandens.</title>
        <authorList>
            <person name="Baruah I.K."/>
            <person name="Leung J."/>
            <person name="Bukari Y."/>
            <person name="Amoako-Attah I."/>
            <person name="Meinhardt L.W."/>
            <person name="Bailey B.A."/>
            <person name="Cohen S.P."/>
        </authorList>
    </citation>
    <scope>NUCLEOTIDE SEQUENCE [LARGE SCALE GENOMIC DNA]</scope>
    <source>
        <strain evidence="2 3">GH-19</strain>
    </source>
</reference>
<accession>A0ABR1JD96</accession>
<dbReference type="Pfam" id="PF07693">
    <property type="entry name" value="KAP_NTPase"/>
    <property type="match status" value="1"/>
</dbReference>
<proteinExistence type="predicted"/>
<keyword evidence="3" id="KW-1185">Reference proteome</keyword>
<dbReference type="Proteomes" id="UP001498398">
    <property type="component" value="Unassembled WGS sequence"/>
</dbReference>
<sequence>MAKLNGYNPIAPQSQKHTLLQRNNIFLLYELLHERKIVQLKGPPGSGKTTFLDQLEKHIRQVEPDAVVVNVKKWETPVKKRGVFQRGTAEKTVGDSLCQ</sequence>
<organism evidence="2 3">
    <name type="scientific">Marasmiellus scandens</name>
    <dbReference type="NCBI Taxonomy" id="2682957"/>
    <lineage>
        <taxon>Eukaryota</taxon>
        <taxon>Fungi</taxon>
        <taxon>Dikarya</taxon>
        <taxon>Basidiomycota</taxon>
        <taxon>Agaricomycotina</taxon>
        <taxon>Agaricomycetes</taxon>
        <taxon>Agaricomycetidae</taxon>
        <taxon>Agaricales</taxon>
        <taxon>Marasmiineae</taxon>
        <taxon>Omphalotaceae</taxon>
        <taxon>Marasmiellus</taxon>
    </lineage>
</organism>
<dbReference type="Gene3D" id="3.40.50.300">
    <property type="entry name" value="P-loop containing nucleotide triphosphate hydrolases"/>
    <property type="match status" value="1"/>
</dbReference>
<gene>
    <name evidence="2" type="ORF">VKT23_010601</name>
</gene>
<dbReference type="SUPFAM" id="SSF52540">
    <property type="entry name" value="P-loop containing nucleoside triphosphate hydrolases"/>
    <property type="match status" value="1"/>
</dbReference>